<dbReference type="PROSITE" id="PS50893">
    <property type="entry name" value="ABC_TRANSPORTER_2"/>
    <property type="match status" value="1"/>
</dbReference>
<feature type="transmembrane region" description="Helical" evidence="9">
    <location>
        <begin position="151"/>
        <end position="173"/>
    </location>
</feature>
<dbReference type="AlphaFoldDB" id="A0A7V7PP70"/>
<dbReference type="InterPro" id="IPR036640">
    <property type="entry name" value="ABC1_TM_sf"/>
</dbReference>
<evidence type="ECO:0000256" key="4">
    <source>
        <dbReference type="ARBA" id="ARBA00022692"/>
    </source>
</evidence>
<dbReference type="EMBL" id="VZDO01000008">
    <property type="protein sequence ID" value="KAB0679773.1"/>
    <property type="molecule type" value="Genomic_DNA"/>
</dbReference>
<dbReference type="PROSITE" id="PS50929">
    <property type="entry name" value="ABC_TM1F"/>
    <property type="match status" value="1"/>
</dbReference>
<dbReference type="InterPro" id="IPR003439">
    <property type="entry name" value="ABC_transporter-like_ATP-bd"/>
</dbReference>
<keyword evidence="3" id="KW-0813">Transport</keyword>
<keyword evidence="4 9" id="KW-0812">Transmembrane</keyword>
<keyword evidence="13" id="KW-1185">Reference proteome</keyword>
<dbReference type="Gene3D" id="1.20.1560.10">
    <property type="entry name" value="ABC transporter type 1, transmembrane domain"/>
    <property type="match status" value="1"/>
</dbReference>
<feature type="domain" description="ABC transporter" evidence="10">
    <location>
        <begin position="354"/>
        <end position="589"/>
    </location>
</feature>
<feature type="transmembrane region" description="Helical" evidence="9">
    <location>
        <begin position="266"/>
        <end position="284"/>
    </location>
</feature>
<dbReference type="PANTHER" id="PTHR24221:SF654">
    <property type="entry name" value="ATP-BINDING CASSETTE SUB-FAMILY B MEMBER 6"/>
    <property type="match status" value="1"/>
</dbReference>
<evidence type="ECO:0000256" key="9">
    <source>
        <dbReference type="SAM" id="Phobius"/>
    </source>
</evidence>
<dbReference type="InterPro" id="IPR039421">
    <property type="entry name" value="Type_1_exporter"/>
</dbReference>
<dbReference type="GO" id="GO:0034040">
    <property type="term" value="F:ATPase-coupled lipid transmembrane transporter activity"/>
    <property type="evidence" value="ECO:0007669"/>
    <property type="project" value="TreeGrafter"/>
</dbReference>
<evidence type="ECO:0000256" key="6">
    <source>
        <dbReference type="ARBA" id="ARBA00022840"/>
    </source>
</evidence>
<comment type="similarity">
    <text evidence="2">Belongs to the ABC transporter superfamily.</text>
</comment>
<feature type="domain" description="ABC transmembrane type-1" evidence="11">
    <location>
        <begin position="32"/>
        <end position="320"/>
    </location>
</feature>
<dbReference type="PROSITE" id="PS00211">
    <property type="entry name" value="ABC_TRANSPORTER_1"/>
    <property type="match status" value="1"/>
</dbReference>
<evidence type="ECO:0000259" key="11">
    <source>
        <dbReference type="PROSITE" id="PS50929"/>
    </source>
</evidence>
<keyword evidence="6 12" id="KW-0067">ATP-binding</keyword>
<dbReference type="Proteomes" id="UP000432089">
    <property type="component" value="Unassembled WGS sequence"/>
</dbReference>
<evidence type="ECO:0000259" key="10">
    <source>
        <dbReference type="PROSITE" id="PS50893"/>
    </source>
</evidence>
<comment type="caution">
    <text evidence="12">The sequence shown here is derived from an EMBL/GenBank/DDBJ whole genome shotgun (WGS) entry which is preliminary data.</text>
</comment>
<dbReference type="PANTHER" id="PTHR24221">
    <property type="entry name" value="ATP-BINDING CASSETTE SUB-FAMILY B"/>
    <property type="match status" value="1"/>
</dbReference>
<organism evidence="12 13">
    <name type="scientific">Plantimonas leprariae</name>
    <dbReference type="NCBI Taxonomy" id="2615207"/>
    <lineage>
        <taxon>Bacteria</taxon>
        <taxon>Pseudomonadati</taxon>
        <taxon>Pseudomonadota</taxon>
        <taxon>Alphaproteobacteria</taxon>
        <taxon>Hyphomicrobiales</taxon>
        <taxon>Aurantimonadaceae</taxon>
        <taxon>Plantimonas</taxon>
    </lineage>
</organism>
<dbReference type="Pfam" id="PF00005">
    <property type="entry name" value="ABC_tran"/>
    <property type="match status" value="1"/>
</dbReference>
<evidence type="ECO:0000256" key="7">
    <source>
        <dbReference type="ARBA" id="ARBA00022989"/>
    </source>
</evidence>
<dbReference type="SUPFAM" id="SSF90123">
    <property type="entry name" value="ABC transporter transmembrane region"/>
    <property type="match status" value="1"/>
</dbReference>
<dbReference type="FunFam" id="3.40.50.300:FF:000287">
    <property type="entry name" value="Multidrug ABC transporter ATP-binding protein"/>
    <property type="match status" value="1"/>
</dbReference>
<feature type="transmembrane region" description="Helical" evidence="9">
    <location>
        <begin position="179"/>
        <end position="200"/>
    </location>
</feature>
<dbReference type="Pfam" id="PF00664">
    <property type="entry name" value="ABC_membrane"/>
    <property type="match status" value="1"/>
</dbReference>
<evidence type="ECO:0000256" key="5">
    <source>
        <dbReference type="ARBA" id="ARBA00022741"/>
    </source>
</evidence>
<feature type="transmembrane region" description="Helical" evidence="9">
    <location>
        <begin position="72"/>
        <end position="103"/>
    </location>
</feature>
<dbReference type="SUPFAM" id="SSF52540">
    <property type="entry name" value="P-loop containing nucleoside triphosphate hydrolases"/>
    <property type="match status" value="1"/>
</dbReference>
<evidence type="ECO:0000256" key="8">
    <source>
        <dbReference type="ARBA" id="ARBA00023136"/>
    </source>
</evidence>
<gene>
    <name evidence="12" type="ORF">F6X38_11115</name>
</gene>
<dbReference type="GO" id="GO:0005886">
    <property type="term" value="C:plasma membrane"/>
    <property type="evidence" value="ECO:0007669"/>
    <property type="project" value="UniProtKB-SubCell"/>
</dbReference>
<accession>A0A7V7PP70</accession>
<evidence type="ECO:0000256" key="3">
    <source>
        <dbReference type="ARBA" id="ARBA00022448"/>
    </source>
</evidence>
<evidence type="ECO:0000313" key="13">
    <source>
        <dbReference type="Proteomes" id="UP000432089"/>
    </source>
</evidence>
<comment type="subcellular location">
    <subcellularLocation>
        <location evidence="1">Cell membrane</location>
        <topology evidence="1">Multi-pass membrane protein</topology>
    </subcellularLocation>
</comment>
<dbReference type="GO" id="GO:0140359">
    <property type="term" value="F:ABC-type transporter activity"/>
    <property type="evidence" value="ECO:0007669"/>
    <property type="project" value="InterPro"/>
</dbReference>
<keyword evidence="7 9" id="KW-1133">Transmembrane helix</keyword>
<protein>
    <submittedName>
        <fullName evidence="12">ABC transporter ATP-binding protein</fullName>
    </submittedName>
</protein>
<dbReference type="Gene3D" id="3.40.50.300">
    <property type="entry name" value="P-loop containing nucleotide triphosphate hydrolases"/>
    <property type="match status" value="1"/>
</dbReference>
<reference evidence="12 13" key="1">
    <citation type="submission" date="2019-09" db="EMBL/GenBank/DDBJ databases">
        <title>YIM 132180 draft genome.</title>
        <authorList>
            <person name="Zhang K."/>
        </authorList>
    </citation>
    <scope>NUCLEOTIDE SEQUENCE [LARGE SCALE GENOMIC DNA]</scope>
    <source>
        <strain evidence="12 13">YIM 132180</strain>
    </source>
</reference>
<dbReference type="GO" id="GO:0016887">
    <property type="term" value="F:ATP hydrolysis activity"/>
    <property type="evidence" value="ECO:0007669"/>
    <property type="project" value="InterPro"/>
</dbReference>
<proteinExistence type="inferred from homology"/>
<name>A0A7V7PP70_9HYPH</name>
<evidence type="ECO:0000256" key="1">
    <source>
        <dbReference type="ARBA" id="ARBA00004651"/>
    </source>
</evidence>
<dbReference type="InterPro" id="IPR027417">
    <property type="entry name" value="P-loop_NTPase"/>
</dbReference>
<keyword evidence="8 9" id="KW-0472">Membrane</keyword>
<dbReference type="InterPro" id="IPR017871">
    <property type="entry name" value="ABC_transporter-like_CS"/>
</dbReference>
<evidence type="ECO:0000313" key="12">
    <source>
        <dbReference type="EMBL" id="KAB0679773.1"/>
    </source>
</evidence>
<dbReference type="SMART" id="SM00382">
    <property type="entry name" value="AAA"/>
    <property type="match status" value="1"/>
</dbReference>
<dbReference type="RefSeq" id="WP_150969894.1">
    <property type="nucleotide sequence ID" value="NZ_VZDO01000008.1"/>
</dbReference>
<sequence>MTTLDEIGRESALRNAFRFTFENWRGERRYAAAACLSMCAATLADVFVPLFAGQLIDAVATYGDRREEGLAAALAPLGAMAGLGLSAVALRWLGIAAVCVLTLRIMSGVTQRAFARVQHLSTDWHANAFSGSVVRQITRGAWALDLMHDTLLMALLPSAFVLAGTIALLGLQWPALDLMLGIGAFVYVVVTVLLSTRWVAPAARVSNAEDSRVSGTLADALGCNAVVKAFGAEDREEGRLAQTMARWQARTAVTWRRATLNQTAQTAILWAVRIAIAGGALFFWSRGQATPGDVAYVLTTYFVIHGYLRDIGMHVRDLQKSVNEMEEMIALLGEVPAVRDDPQARPIAIRRGEVRFEHVDFRYGHHATPLYDDLDVTIEAGQRVGLVGRSGSGKTTFVKLVQRLYDVSGGRVTIDGEDIRLATQCSLRRQIAIVPQEPILFHRSLADNIAYGRPGATREDIERAAALASADGFIARLPQGLETMVGERGVKLSGGERQRIALARAFLADAPILILDEATSSLDSESEAAIQAASERLMQGRTALVIAHRLSTVRSLDRILVFDRGRIVEDGSHAELLHRPGGHYRQLSELQSVEFVAAE</sequence>
<dbReference type="GO" id="GO:0005524">
    <property type="term" value="F:ATP binding"/>
    <property type="evidence" value="ECO:0007669"/>
    <property type="project" value="UniProtKB-KW"/>
</dbReference>
<dbReference type="InterPro" id="IPR011527">
    <property type="entry name" value="ABC1_TM_dom"/>
</dbReference>
<evidence type="ECO:0000256" key="2">
    <source>
        <dbReference type="ARBA" id="ARBA00005417"/>
    </source>
</evidence>
<dbReference type="InterPro" id="IPR003593">
    <property type="entry name" value="AAA+_ATPase"/>
</dbReference>
<feature type="transmembrane region" description="Helical" evidence="9">
    <location>
        <begin position="30"/>
        <end position="52"/>
    </location>
</feature>
<keyword evidence="5" id="KW-0547">Nucleotide-binding</keyword>